<reference evidence="7" key="1">
    <citation type="journal article" date="2015" name="Nat. Genet.">
        <title>The pineapple genome and the evolution of CAM photosynthesis.</title>
        <authorList>
            <person name="Ming R."/>
            <person name="VanBuren R."/>
            <person name="Wai C.M."/>
            <person name="Tang H."/>
            <person name="Schatz M.C."/>
            <person name="Bowers J.E."/>
            <person name="Lyons E."/>
            <person name="Wang M.L."/>
            <person name="Chen J."/>
            <person name="Biggers E."/>
            <person name="Zhang J."/>
            <person name="Huang L."/>
            <person name="Zhang L."/>
            <person name="Miao W."/>
            <person name="Zhang J."/>
            <person name="Ye Z."/>
            <person name="Miao C."/>
            <person name="Lin Z."/>
            <person name="Wang H."/>
            <person name="Zhou H."/>
            <person name="Yim W.C."/>
            <person name="Priest H.D."/>
            <person name="Zheng C."/>
            <person name="Woodhouse M."/>
            <person name="Edger P.P."/>
            <person name="Guyot R."/>
            <person name="Guo H.B."/>
            <person name="Guo H."/>
            <person name="Zheng G."/>
            <person name="Singh R."/>
            <person name="Sharma A."/>
            <person name="Min X."/>
            <person name="Zheng Y."/>
            <person name="Lee H."/>
            <person name="Gurtowski J."/>
            <person name="Sedlazeck F.J."/>
            <person name="Harkess A."/>
            <person name="McKain M.R."/>
            <person name="Liao Z."/>
            <person name="Fang J."/>
            <person name="Liu J."/>
            <person name="Zhang X."/>
            <person name="Zhang Q."/>
            <person name="Hu W."/>
            <person name="Qin Y."/>
            <person name="Wang K."/>
            <person name="Chen L.Y."/>
            <person name="Shirley N."/>
            <person name="Lin Y.R."/>
            <person name="Liu L.Y."/>
            <person name="Hernandez A.G."/>
            <person name="Wright C.L."/>
            <person name="Bulone V."/>
            <person name="Tuskan G.A."/>
            <person name="Heath K."/>
            <person name="Zee F."/>
            <person name="Moore P.H."/>
            <person name="Sunkar R."/>
            <person name="Leebens-Mack J.H."/>
            <person name="Mockler T."/>
            <person name="Bennetzen J.L."/>
            <person name="Freeling M."/>
            <person name="Sankoff D."/>
            <person name="Paterson A.H."/>
            <person name="Zhu X."/>
            <person name="Yang X."/>
            <person name="Smith J.A."/>
            <person name="Cushman J.C."/>
            <person name="Paull R.E."/>
            <person name="Yu Q."/>
        </authorList>
    </citation>
    <scope>NUCLEOTIDE SEQUENCE [LARGE SCALE GENOMIC DNA]</scope>
    <source>
        <strain evidence="7">cv. F153</strain>
    </source>
</reference>
<dbReference type="PANTHER" id="PTHR21569">
    <property type="entry name" value="RIBOSOMAL PROTEIN S9"/>
    <property type="match status" value="1"/>
</dbReference>
<evidence type="ECO:0000256" key="5">
    <source>
        <dbReference type="ARBA" id="ARBA00035437"/>
    </source>
</evidence>
<dbReference type="InterPro" id="IPR020568">
    <property type="entry name" value="Ribosomal_Su5_D2-typ_SF"/>
</dbReference>
<dbReference type="SUPFAM" id="SSF54211">
    <property type="entry name" value="Ribosomal protein S5 domain 2-like"/>
    <property type="match status" value="1"/>
</dbReference>
<organism evidence="7 8">
    <name type="scientific">Ananas comosus</name>
    <name type="common">Pineapple</name>
    <name type="synonym">Ananas ananas</name>
    <dbReference type="NCBI Taxonomy" id="4615"/>
    <lineage>
        <taxon>Eukaryota</taxon>
        <taxon>Viridiplantae</taxon>
        <taxon>Streptophyta</taxon>
        <taxon>Embryophyta</taxon>
        <taxon>Tracheophyta</taxon>
        <taxon>Spermatophyta</taxon>
        <taxon>Magnoliopsida</taxon>
        <taxon>Liliopsida</taxon>
        <taxon>Poales</taxon>
        <taxon>Bromeliaceae</taxon>
        <taxon>Bromelioideae</taxon>
        <taxon>Ananas</taxon>
    </lineage>
</organism>
<dbReference type="GO" id="GO:0003735">
    <property type="term" value="F:structural constituent of ribosome"/>
    <property type="evidence" value="ECO:0007669"/>
    <property type="project" value="InterPro"/>
</dbReference>
<evidence type="ECO:0000256" key="3">
    <source>
        <dbReference type="ARBA" id="ARBA00023274"/>
    </source>
</evidence>
<dbReference type="OrthoDB" id="10254627at2759"/>
<evidence type="ECO:0000313" key="8">
    <source>
        <dbReference type="RefSeq" id="XP_020109852.1"/>
    </source>
</evidence>
<name>A0A6P5GPY4_ANACO</name>
<dbReference type="PROSITE" id="PS00360">
    <property type="entry name" value="RIBOSOMAL_S9"/>
    <property type="match status" value="1"/>
</dbReference>
<proteinExistence type="inferred from homology"/>
<keyword evidence="7" id="KW-1185">Reference proteome</keyword>
<dbReference type="Proteomes" id="UP000515123">
    <property type="component" value="Linkage group 19"/>
</dbReference>
<dbReference type="GO" id="GO:0003723">
    <property type="term" value="F:RNA binding"/>
    <property type="evidence" value="ECO:0007669"/>
    <property type="project" value="TreeGrafter"/>
</dbReference>
<dbReference type="GO" id="GO:0000312">
    <property type="term" value="C:plastid small ribosomal subunit"/>
    <property type="evidence" value="ECO:0007669"/>
    <property type="project" value="TreeGrafter"/>
</dbReference>
<dbReference type="Gene3D" id="3.30.230.10">
    <property type="match status" value="1"/>
</dbReference>
<evidence type="ECO:0000256" key="6">
    <source>
        <dbReference type="RuleBase" id="RU003815"/>
    </source>
</evidence>
<sequence length="215" mass="22911">MAISLSSLSSSFASLSFSSNLSSNPRILRPLPTLASTRRAPLRAVVAASSAATAVAAFSGGAAEVAEVEGVSLEKYVKARLPGGFAAQRIIGTGRRKCAIARVVLQEGSGKVIINYRDAKEYLQGNPLWLQYVKTPLLTLGFESSYDVFVKAHGGGLSGQAQAISLGIARALLKVSENHRSALRKEGLLTRDSRVVERKKAGLKKARKAPQYSKR</sequence>
<dbReference type="InterPro" id="IPR023035">
    <property type="entry name" value="Ribosomal_uS9_bac/plastid"/>
</dbReference>
<dbReference type="RefSeq" id="XP_020109852.1">
    <property type="nucleotide sequence ID" value="XM_020254263.1"/>
</dbReference>
<evidence type="ECO:0000256" key="2">
    <source>
        <dbReference type="ARBA" id="ARBA00022980"/>
    </source>
</evidence>
<dbReference type="FunFam" id="3.30.230.10:FF:000001">
    <property type="entry name" value="30S ribosomal protein S9"/>
    <property type="match status" value="1"/>
</dbReference>
<dbReference type="InterPro" id="IPR014721">
    <property type="entry name" value="Ribsml_uS5_D2-typ_fold_subgr"/>
</dbReference>
<reference evidence="8" key="2">
    <citation type="submission" date="2025-08" db="UniProtKB">
        <authorList>
            <consortium name="RefSeq"/>
        </authorList>
    </citation>
    <scope>IDENTIFICATION</scope>
    <source>
        <tissue evidence="8">Leaf</tissue>
    </source>
</reference>
<dbReference type="GeneID" id="109725171"/>
<dbReference type="AlphaFoldDB" id="A0A6P5GPY4"/>
<dbReference type="GO" id="GO:0006412">
    <property type="term" value="P:translation"/>
    <property type="evidence" value="ECO:0007669"/>
    <property type="project" value="InterPro"/>
</dbReference>
<dbReference type="PANTHER" id="PTHR21569:SF1">
    <property type="entry name" value="SMALL RIBOSOMAL SUBUNIT PROTEIN US9M"/>
    <property type="match status" value="1"/>
</dbReference>
<keyword evidence="2 6" id="KW-0689">Ribosomal protein</keyword>
<dbReference type="Pfam" id="PF00380">
    <property type="entry name" value="Ribosomal_S9"/>
    <property type="match status" value="1"/>
</dbReference>
<dbReference type="InterPro" id="IPR020574">
    <property type="entry name" value="Ribosomal_uS9_CS"/>
</dbReference>
<evidence type="ECO:0000256" key="4">
    <source>
        <dbReference type="ARBA" id="ARBA00035152"/>
    </source>
</evidence>
<protein>
    <recommendedName>
        <fullName evidence="4">Small ribosomal subunit protein uS9c</fullName>
    </recommendedName>
    <alternativeName>
        <fullName evidence="5">30S ribosomal protein S9, chloroplastic</fullName>
    </alternativeName>
</protein>
<gene>
    <name evidence="8" type="primary">LOC109725171</name>
</gene>
<dbReference type="HAMAP" id="MF_00532_B">
    <property type="entry name" value="Ribosomal_uS9_B"/>
    <property type="match status" value="1"/>
</dbReference>
<dbReference type="NCBIfam" id="NF001099">
    <property type="entry name" value="PRK00132.1"/>
    <property type="match status" value="1"/>
</dbReference>
<evidence type="ECO:0000256" key="1">
    <source>
        <dbReference type="ARBA" id="ARBA00005251"/>
    </source>
</evidence>
<comment type="similarity">
    <text evidence="1 6">Belongs to the universal ribosomal protein uS9 family.</text>
</comment>
<evidence type="ECO:0000313" key="7">
    <source>
        <dbReference type="Proteomes" id="UP000515123"/>
    </source>
</evidence>
<dbReference type="InterPro" id="IPR000754">
    <property type="entry name" value="Ribosomal_uS9"/>
</dbReference>
<keyword evidence="3 6" id="KW-0687">Ribonucleoprotein</keyword>
<dbReference type="Gramene" id="Aco008220.1.mrna1">
    <property type="protein sequence ID" value="Aco008220.1.mrna1"/>
    <property type="gene ID" value="Aco008220.1.path1"/>
</dbReference>
<accession>A0A6P5GPY4</accession>